<dbReference type="SMART" id="SM00181">
    <property type="entry name" value="EGF"/>
    <property type="match status" value="35"/>
</dbReference>
<dbReference type="GO" id="GO:0005886">
    <property type="term" value="C:plasma membrane"/>
    <property type="evidence" value="ECO:0007669"/>
    <property type="project" value="TreeGrafter"/>
</dbReference>
<feature type="domain" description="EGF-like" evidence="7">
    <location>
        <begin position="1346"/>
        <end position="1382"/>
    </location>
</feature>
<dbReference type="PROSITE" id="PS50234">
    <property type="entry name" value="VWFA"/>
    <property type="match status" value="2"/>
</dbReference>
<dbReference type="PROSITE" id="PS01186">
    <property type="entry name" value="EGF_2"/>
    <property type="match status" value="8"/>
</dbReference>
<dbReference type="SUPFAM" id="SSF53300">
    <property type="entry name" value="vWA-like"/>
    <property type="match status" value="2"/>
</dbReference>
<feature type="domain" description="EGF-like" evidence="7">
    <location>
        <begin position="662"/>
        <end position="699"/>
    </location>
</feature>
<dbReference type="SMART" id="SM00494">
    <property type="entry name" value="ChtBD2"/>
    <property type="match status" value="3"/>
</dbReference>
<dbReference type="CDD" id="cd01450">
    <property type="entry name" value="vWFA_subfamily_ECM"/>
    <property type="match status" value="1"/>
</dbReference>
<feature type="domain" description="EGF-like" evidence="7">
    <location>
        <begin position="913"/>
        <end position="948"/>
    </location>
</feature>
<feature type="disulfide bond" evidence="5">
    <location>
        <begin position="938"/>
        <end position="947"/>
    </location>
</feature>
<evidence type="ECO:0000259" key="7">
    <source>
        <dbReference type="PROSITE" id="PS50026"/>
    </source>
</evidence>
<comment type="caution">
    <text evidence="10">The sequence shown here is derived from an EMBL/GenBank/DDBJ whole genome shotgun (WGS) entry which is preliminary data.</text>
</comment>
<feature type="disulfide bond" evidence="5">
    <location>
        <begin position="1679"/>
        <end position="1696"/>
    </location>
</feature>
<feature type="disulfide bond" evidence="5">
    <location>
        <begin position="1372"/>
        <end position="1381"/>
    </location>
</feature>
<dbReference type="InterPro" id="IPR051022">
    <property type="entry name" value="Notch_Cell-Fate_Det"/>
</dbReference>
<feature type="chain" id="PRO_5042849795" evidence="6">
    <location>
        <begin position="18"/>
        <end position="2182"/>
    </location>
</feature>
<feature type="disulfide bond" evidence="5">
    <location>
        <begin position="689"/>
        <end position="698"/>
    </location>
</feature>
<dbReference type="GO" id="GO:0005509">
    <property type="term" value="F:calcium ion binding"/>
    <property type="evidence" value="ECO:0007669"/>
    <property type="project" value="InterPro"/>
</dbReference>
<dbReference type="GO" id="GO:0045197">
    <property type="term" value="P:establishment or maintenance of epithelial cell apical/basal polarity"/>
    <property type="evidence" value="ECO:0007669"/>
    <property type="project" value="TreeGrafter"/>
</dbReference>
<feature type="domain" description="EGF-like" evidence="7">
    <location>
        <begin position="507"/>
        <end position="548"/>
    </location>
</feature>
<dbReference type="PROSITE" id="PS50026">
    <property type="entry name" value="EGF_3"/>
    <property type="match status" value="13"/>
</dbReference>
<evidence type="ECO:0000259" key="8">
    <source>
        <dbReference type="PROSITE" id="PS50234"/>
    </source>
</evidence>
<evidence type="ECO:0000256" key="1">
    <source>
        <dbReference type="ARBA" id="ARBA00022536"/>
    </source>
</evidence>
<organism evidence="10 11">
    <name type="scientific">Patella caerulea</name>
    <name type="common">Rayed Mediterranean limpet</name>
    <dbReference type="NCBI Taxonomy" id="87958"/>
    <lineage>
        <taxon>Eukaryota</taxon>
        <taxon>Metazoa</taxon>
        <taxon>Spiralia</taxon>
        <taxon>Lophotrochozoa</taxon>
        <taxon>Mollusca</taxon>
        <taxon>Gastropoda</taxon>
        <taxon>Patellogastropoda</taxon>
        <taxon>Patelloidea</taxon>
        <taxon>Patellidae</taxon>
        <taxon>Patella</taxon>
    </lineage>
</organism>
<feature type="domain" description="EGF-like" evidence="7">
    <location>
        <begin position="1128"/>
        <end position="1163"/>
    </location>
</feature>
<feature type="domain" description="VWFA" evidence="8">
    <location>
        <begin position="269"/>
        <end position="437"/>
    </location>
</feature>
<dbReference type="EMBL" id="JAZGQO010000002">
    <property type="protein sequence ID" value="KAK6190815.1"/>
    <property type="molecule type" value="Genomic_DNA"/>
</dbReference>
<dbReference type="InterPro" id="IPR000742">
    <property type="entry name" value="EGF"/>
</dbReference>
<feature type="domain" description="EGF-like" evidence="7">
    <location>
        <begin position="1023"/>
        <end position="1059"/>
    </location>
</feature>
<feature type="domain" description="Chitin-binding type-2" evidence="9">
    <location>
        <begin position="1857"/>
        <end position="1914"/>
    </location>
</feature>
<keyword evidence="4 5" id="KW-1015">Disulfide bond</keyword>
<dbReference type="Proteomes" id="UP001347796">
    <property type="component" value="Unassembled WGS sequence"/>
</dbReference>
<dbReference type="PROSITE" id="PS00022">
    <property type="entry name" value="EGF_1"/>
    <property type="match status" value="14"/>
</dbReference>
<dbReference type="GO" id="GO:0007157">
    <property type="term" value="P:heterophilic cell-cell adhesion via plasma membrane cell adhesion molecules"/>
    <property type="evidence" value="ECO:0007669"/>
    <property type="project" value="TreeGrafter"/>
</dbReference>
<feature type="disulfide bond" evidence="5">
    <location>
        <begin position="834"/>
        <end position="843"/>
    </location>
</feature>
<feature type="signal peptide" evidence="6">
    <location>
        <begin position="1"/>
        <end position="17"/>
    </location>
</feature>
<feature type="domain" description="EGF-like" evidence="7">
    <location>
        <begin position="1490"/>
        <end position="1526"/>
    </location>
</feature>
<keyword evidence="3" id="KW-0677">Repeat</keyword>
<evidence type="ECO:0000256" key="6">
    <source>
        <dbReference type="SAM" id="SignalP"/>
    </source>
</evidence>
<dbReference type="PANTHER" id="PTHR24049:SF22">
    <property type="entry name" value="DROSOPHILA CRUMBS HOMOLOG"/>
    <property type="match status" value="1"/>
</dbReference>
<proteinExistence type="predicted"/>
<dbReference type="GO" id="GO:0032991">
    <property type="term" value="C:protein-containing complex"/>
    <property type="evidence" value="ECO:0007669"/>
    <property type="project" value="TreeGrafter"/>
</dbReference>
<gene>
    <name evidence="10" type="ORF">SNE40_002597</name>
</gene>
<feature type="disulfide bond" evidence="5">
    <location>
        <begin position="1300"/>
        <end position="1309"/>
    </location>
</feature>
<feature type="disulfide bond" evidence="5">
    <location>
        <begin position="615"/>
        <end position="624"/>
    </location>
</feature>
<keyword evidence="2 6" id="KW-0732">Signal</keyword>
<comment type="caution">
    <text evidence="5">Lacks conserved residue(s) required for the propagation of feature annotation.</text>
</comment>
<dbReference type="GO" id="GO:0005576">
    <property type="term" value="C:extracellular region"/>
    <property type="evidence" value="ECO:0007669"/>
    <property type="project" value="InterPro"/>
</dbReference>
<dbReference type="PROSITE" id="PS50940">
    <property type="entry name" value="CHIT_BIND_II"/>
    <property type="match status" value="1"/>
</dbReference>
<protein>
    <submittedName>
        <fullName evidence="10">Uncharacterized protein</fullName>
    </submittedName>
</protein>
<keyword evidence="11" id="KW-1185">Reference proteome</keyword>
<evidence type="ECO:0000256" key="5">
    <source>
        <dbReference type="PROSITE-ProRule" id="PRU00076"/>
    </source>
</evidence>
<feature type="disulfide bond" evidence="5">
    <location>
        <begin position="1049"/>
        <end position="1058"/>
    </location>
</feature>
<feature type="domain" description="EGF-like" evidence="7">
    <location>
        <begin position="589"/>
        <end position="625"/>
    </location>
</feature>
<dbReference type="InterPro" id="IPR002557">
    <property type="entry name" value="Chitin-bd_dom"/>
</dbReference>
<reference evidence="10 11" key="1">
    <citation type="submission" date="2024-01" db="EMBL/GenBank/DDBJ databases">
        <title>The genome of the rayed Mediterranean limpet Patella caerulea (Linnaeus, 1758).</title>
        <authorList>
            <person name="Anh-Thu Weber A."/>
            <person name="Halstead-Nussloch G."/>
        </authorList>
    </citation>
    <scope>NUCLEOTIDE SEQUENCE [LARGE SCALE GENOMIC DNA]</scope>
    <source>
        <strain evidence="10">AATW-2023a</strain>
        <tissue evidence="10">Whole specimen</tissue>
    </source>
</reference>
<dbReference type="Gene3D" id="2.10.25.10">
    <property type="entry name" value="Laminin"/>
    <property type="match status" value="16"/>
</dbReference>
<feature type="disulfide bond" evidence="5">
    <location>
        <begin position="538"/>
        <end position="547"/>
    </location>
</feature>
<feature type="domain" description="EGF-like" evidence="7">
    <location>
        <begin position="1670"/>
        <end position="1708"/>
    </location>
</feature>
<dbReference type="GO" id="GO:0008061">
    <property type="term" value="F:chitin binding"/>
    <property type="evidence" value="ECO:0007669"/>
    <property type="project" value="InterPro"/>
</dbReference>
<dbReference type="SMART" id="SM00179">
    <property type="entry name" value="EGF_CA"/>
    <property type="match status" value="3"/>
</dbReference>
<dbReference type="CDD" id="cd00198">
    <property type="entry name" value="vWFA"/>
    <property type="match status" value="1"/>
</dbReference>
<evidence type="ECO:0000256" key="4">
    <source>
        <dbReference type="ARBA" id="ARBA00023157"/>
    </source>
</evidence>
<dbReference type="PRINTS" id="PR00453">
    <property type="entry name" value="VWFADOMAIN"/>
</dbReference>
<feature type="domain" description="EGF-like" evidence="7">
    <location>
        <begin position="1564"/>
        <end position="1599"/>
    </location>
</feature>
<dbReference type="Pfam" id="PF25024">
    <property type="entry name" value="EGF_TEN"/>
    <property type="match status" value="1"/>
</dbReference>
<feature type="disulfide bond" evidence="5">
    <location>
        <begin position="1516"/>
        <end position="1525"/>
    </location>
</feature>
<feature type="disulfide bond" evidence="5">
    <location>
        <begin position="1153"/>
        <end position="1162"/>
    </location>
</feature>
<keyword evidence="1 5" id="KW-0245">EGF-like domain</keyword>
<evidence type="ECO:0000259" key="9">
    <source>
        <dbReference type="PROSITE" id="PS50940"/>
    </source>
</evidence>
<feature type="disulfide bond" evidence="5">
    <location>
        <begin position="1698"/>
        <end position="1707"/>
    </location>
</feature>
<feature type="disulfide bond" evidence="5">
    <location>
        <begin position="1444"/>
        <end position="1453"/>
    </location>
</feature>
<evidence type="ECO:0000256" key="2">
    <source>
        <dbReference type="ARBA" id="ARBA00022729"/>
    </source>
</evidence>
<dbReference type="Pfam" id="PF00092">
    <property type="entry name" value="VWA"/>
    <property type="match status" value="2"/>
</dbReference>
<feature type="domain" description="EGF-like" evidence="7">
    <location>
        <begin position="808"/>
        <end position="844"/>
    </location>
</feature>
<sequence length="2182" mass="232314">MSLRFVTLALVLGFTSAGSVGSTGGISDWINSWVDWGLGTETAPASQAAEQRLLQDTSFGHGHVDMSTNGIAVIDQGFPVVTLCPVNVMFIIDGSDSVSPRGFDQAKYYLKNAIRNVTDMYKEADVGVIMFSNGISDEIQLKARDTFELDQLYREIDSLIQPRGQTDLYLALRKAHTVLGTYRPNEGKAIVLISDGCPNNVAKSKVEATYAWSKGVYIVSIAIEKAQVDMLKKLSFRIQDISTPIDWKYTVACPPSTLPQLSAGLSCSDIMVVMDGSDSAGKQKNVIKNYLANLAERFYNVRNQMGVVVYGTDIDSVISLTLDKTMLSQKITNNLRIPATGTATSKGIEKAVQILLNDRGTTNKAIVLITDGPPLDPNQAALATRTAINSGIRVIVIGVGTHLQYSDLVSIAGGVTQNIFQVDSFLDLYSLNFTNNVCGAPTVRCNIPCSNGNAGLLRDVCTCTCNAGWTGAACDVRANICPQCENGGYRSSTSSFDCTCICLPGFSGPACEMDMCRNLRNSCNGNVSPIAGGCQCICRAGYTGQNCDVPICTDSNSCTSPERGVAFYNVNTRACGCQCRSGYTGSRCERIDCSSTQCNNGGTAALSGTSCYCRCPPTHTGTYCDTPVVVCESCRNGGYRASTSTYDCSCTCPAGFSGQYCEIDTCLSLQNSCQNGRLVRSSMGCACQCNTGFSGSRCETCFKNCANGGTPYVSNGECLCSCASGFTGDLCSRALNPCLNTRCNGGTPQLINDRCVCLCKPGFTGEVCTDLICNDVRDCNSNGRSFFFQNNSTCGCNCNQGFLPPNCGTRDCSGYRCANGGFPASSGSSCVCNCPRAFTGPNCDTPVCQPCLNGGFRSNPSNGCSCTCRAGFTGQLCDVDECNRVRPSCNNGVATPTQGGCQCRCNTGITGTNCDRCLTSCQNGGTQSIVSGRCVCRCRNGYSGTNCEIEPRCLRETCSGRGTARLLNDACACDCNPGFTGAKCDAPLCTASDCSFRGTAFYNQVTSRCGCNCNSGYRGENCQSRDCSGYRCANGGTAVSSGSSCVCNCPSAYTGSNCDTPVCQPCLNGGFRSNPSNGCSCTCRAGFTGQLCNVDECSRVRPSCNNGVATPTQGGCQCRCNTGITGTNCDRCLTSCQNGGTQSIVSGRCVCRCRNGYSGTNCEIEPRCLRETCSGRGTARLLNDACACDCNPGFTGAKCDAPLCTASDCSFRGTAFYNQVTSRCGCNCNSGYRGENCQSRDCSGYQCFNGGVSAVNGDACSCTCQIGYTGLRCETRDCSSFQCQNNGRSVVNGNACQCQCQQGFIGTRCETRDCSSYQCQNNGRNVVIGNTCSCQCQTGFTGSRCETRDCSSYQCQNNGRSVVIGNTCSCQCQTGFTGSRCETRDCSSYQCQNNGRSVVIGNTCSCQCQTGFTGSRCETRDCSSYQCQNNGRSVVIGNTCGCQCQQGFTGSRCETRECSNYGCRNGGIPAVSGASCYCRCTADYTGTFCDTPTCANFGCQNGGDAIYNGNTCSCRCPASFTGPTCATRVCDRSTYSCENGGTPYSNGNQCACTCAPGFSGQTCGRSLCVNFCNNGGVAVATQTGCTCNCPADFTGSRCEVNRCDSFCINGVQTTTFANGCGCNCDVGYTGQMCDSQDPCLTMTCMNGQKVPVGGTCQCQCRLGFTGSDCSQSLCSRSDCNNHGSSVYNQATGTCQCFCDSGFSGPDCASIASCRSDCLNGVGRLAAPGQCFCDCEPGFTGTYCETPITTEQCTGSENLCQNGQPSIRNSCTGQCQCACSREYAGAYCEIRIEADLCDDCHWRNGVGYTYVRNRCDMYVTCIKTPTGYNTVARDCAPGTFWDNEQLTCVGVGSASCAQDPCRNLAPYSNYSHNSECQEFYTCGNDGKTQGRSCCEAGWGFDINLNQCKPDASCKGVCKRGAADSRAATCYNGCDFAADFTDAHYFYRKTDPAQRQKCGPRTIFNESLCTCDYDSTPPQRTLICEPDRYLHFDDNIFQPEFTYDNVTLLGARDVGGITNGAGRFTGDDRVLIQRFANSGFNYNYFIIQVRVKPENVLPGREFAVISNGDCGVNESVSITLTPGQAHFKVQPQESSPSILSANCNTASGEWLELELHYIKNQQGGYSFFGKVNGAKSNEVAVNAPIADRRCAVQVGQGYGYQLLQGYVDWVKIYTVCDPNDQLRG</sequence>
<dbReference type="InterPro" id="IPR001881">
    <property type="entry name" value="EGF-like_Ca-bd_dom"/>
</dbReference>
<feature type="disulfide bond" evidence="5">
    <location>
        <begin position="1589"/>
        <end position="1598"/>
    </location>
</feature>
<feature type="domain" description="EGF-like" evidence="7">
    <location>
        <begin position="1274"/>
        <end position="1310"/>
    </location>
</feature>
<dbReference type="InterPro" id="IPR002035">
    <property type="entry name" value="VWF_A"/>
</dbReference>
<feature type="domain" description="VWFA" evidence="8">
    <location>
        <begin position="87"/>
        <end position="265"/>
    </location>
</feature>
<evidence type="ECO:0000256" key="3">
    <source>
        <dbReference type="ARBA" id="ARBA00022737"/>
    </source>
</evidence>
<dbReference type="SMART" id="SM00327">
    <property type="entry name" value="VWA"/>
    <property type="match status" value="2"/>
</dbReference>
<dbReference type="PANTHER" id="PTHR24049">
    <property type="entry name" value="CRUMBS FAMILY MEMBER"/>
    <property type="match status" value="1"/>
</dbReference>
<evidence type="ECO:0000313" key="11">
    <source>
        <dbReference type="Proteomes" id="UP001347796"/>
    </source>
</evidence>
<accession>A0AAN8KC68</accession>
<name>A0AAN8KC68_PATCE</name>
<evidence type="ECO:0000313" key="10">
    <source>
        <dbReference type="EMBL" id="KAK6190815.1"/>
    </source>
</evidence>
<feature type="domain" description="EGF-like" evidence="7">
    <location>
        <begin position="1418"/>
        <end position="1454"/>
    </location>
</feature>
<dbReference type="Gene3D" id="3.40.50.410">
    <property type="entry name" value="von Willebrand factor, type A domain"/>
    <property type="match status" value="2"/>
</dbReference>
<dbReference type="InterPro" id="IPR036465">
    <property type="entry name" value="vWFA_dom_sf"/>
</dbReference>